<reference evidence="1 2" key="1">
    <citation type="submission" date="2017-10" db="EMBL/GenBank/DDBJ databases">
        <title>Massilia psychrophilum sp. nov., a novel purple-pigmented bacterium isolated from Tianshan glacier, Xinjiang Municipality, China.</title>
        <authorList>
            <person name="Wang H."/>
        </authorList>
    </citation>
    <scope>NUCLEOTIDE SEQUENCE [LARGE SCALE GENOMIC DNA]</scope>
    <source>
        <strain evidence="1 2">JCM 30074</strain>
    </source>
</reference>
<evidence type="ECO:0000313" key="2">
    <source>
        <dbReference type="Proteomes" id="UP000230390"/>
    </source>
</evidence>
<accession>A0A2G8TJ72</accession>
<sequence>MSIADGFTTLLQELEELDQPDDAKAAFRELVIARMEAALTVPEQRVLFARHLLDRKEPRHLVSERLKARYGIEHAQSHRDISKALQSYLPDDRRLRFNGS</sequence>
<keyword evidence="2" id="KW-1185">Reference proteome</keyword>
<proteinExistence type="predicted"/>
<dbReference type="RefSeq" id="WP_099786972.1">
    <property type="nucleotide sequence ID" value="NZ_JBHLYV010000001.1"/>
</dbReference>
<dbReference type="AlphaFoldDB" id="A0A2G8TJ72"/>
<protein>
    <submittedName>
        <fullName evidence="1">Uncharacterized protein</fullName>
    </submittedName>
</protein>
<comment type="caution">
    <text evidence="1">The sequence shown here is derived from an EMBL/GenBank/DDBJ whole genome shotgun (WGS) entry which is preliminary data.</text>
</comment>
<gene>
    <name evidence="1" type="ORF">CR105_03045</name>
</gene>
<dbReference type="Proteomes" id="UP000230390">
    <property type="component" value="Unassembled WGS sequence"/>
</dbReference>
<evidence type="ECO:0000313" key="1">
    <source>
        <dbReference type="EMBL" id="PIL46083.1"/>
    </source>
</evidence>
<organism evidence="1 2">
    <name type="scientific">Massilia eurypsychrophila</name>
    <dbReference type="NCBI Taxonomy" id="1485217"/>
    <lineage>
        <taxon>Bacteria</taxon>
        <taxon>Pseudomonadati</taxon>
        <taxon>Pseudomonadota</taxon>
        <taxon>Betaproteobacteria</taxon>
        <taxon>Burkholderiales</taxon>
        <taxon>Oxalobacteraceae</taxon>
        <taxon>Telluria group</taxon>
        <taxon>Massilia</taxon>
    </lineage>
</organism>
<name>A0A2G8TJ72_9BURK</name>
<dbReference type="EMBL" id="PDOC01000002">
    <property type="protein sequence ID" value="PIL46083.1"/>
    <property type="molecule type" value="Genomic_DNA"/>
</dbReference>